<gene>
    <name evidence="2" type="ORF">FVB16_30435</name>
</gene>
<evidence type="ECO:0000259" key="1">
    <source>
        <dbReference type="PROSITE" id="PS50931"/>
    </source>
</evidence>
<comment type="caution">
    <text evidence="2">The sequence shown here is derived from an EMBL/GenBank/DDBJ whole genome shotgun (WGS) entry which is preliminary data.</text>
</comment>
<organism evidence="2 3">
    <name type="scientific">Escherichia coli</name>
    <dbReference type="NCBI Taxonomy" id="562"/>
    <lineage>
        <taxon>Bacteria</taxon>
        <taxon>Pseudomonadati</taxon>
        <taxon>Pseudomonadota</taxon>
        <taxon>Gammaproteobacteria</taxon>
        <taxon>Enterobacterales</taxon>
        <taxon>Enterobacteriaceae</taxon>
        <taxon>Escherichia</taxon>
    </lineage>
</organism>
<evidence type="ECO:0000313" key="3">
    <source>
        <dbReference type="Proteomes" id="UP000392867"/>
    </source>
</evidence>
<dbReference type="Proteomes" id="UP000392867">
    <property type="component" value="Unassembled WGS sequence"/>
</dbReference>
<name>A0A5N8HJY7_ECOLX</name>
<proteinExistence type="predicted"/>
<feature type="domain" description="HTH lysR-type" evidence="1">
    <location>
        <begin position="4"/>
        <end position="23"/>
    </location>
</feature>
<dbReference type="AlphaFoldDB" id="A0A5N8HJY7"/>
<dbReference type="GO" id="GO:0003700">
    <property type="term" value="F:DNA-binding transcription factor activity"/>
    <property type="evidence" value="ECO:0007669"/>
    <property type="project" value="InterPro"/>
</dbReference>
<feature type="non-terminal residue" evidence="2">
    <location>
        <position position="23"/>
    </location>
</feature>
<accession>A0A5N8HJY7</accession>
<protein>
    <submittedName>
        <fullName evidence="2">LysR family transcriptional regulator</fullName>
    </submittedName>
</protein>
<evidence type="ECO:0000313" key="2">
    <source>
        <dbReference type="EMBL" id="MPU53087.1"/>
    </source>
</evidence>
<dbReference type="PROSITE" id="PS50931">
    <property type="entry name" value="HTH_LYSR"/>
    <property type="match status" value="1"/>
</dbReference>
<sequence>MKREEIADLMAFVVVAEERSFTR</sequence>
<dbReference type="EMBL" id="VOTT01001459">
    <property type="protein sequence ID" value="MPU53087.1"/>
    <property type="molecule type" value="Genomic_DNA"/>
</dbReference>
<reference evidence="2 3" key="1">
    <citation type="submission" date="2019-08" db="EMBL/GenBank/DDBJ databases">
        <title>Identification of Water Treatment Resistant and Multidrug Resistant Urinary Pathogenic Escherichia coli in Wastewater.</title>
        <authorList>
            <person name="Neumann N."/>
        </authorList>
    </citation>
    <scope>NUCLEOTIDE SEQUENCE [LARGE SCALE GENOMIC DNA]</scope>
    <source>
        <strain evidence="2 3">WU2356</strain>
    </source>
</reference>
<dbReference type="InterPro" id="IPR000847">
    <property type="entry name" value="LysR_HTH_N"/>
</dbReference>